<dbReference type="SUPFAM" id="SSF50118">
    <property type="entry name" value="Cell growth inhibitor/plasmid maintenance toxic component"/>
    <property type="match status" value="1"/>
</dbReference>
<comment type="caution">
    <text evidence="1">The sequence shown here is derived from an EMBL/GenBank/DDBJ whole genome shotgun (WGS) entry which is preliminary data.</text>
</comment>
<proteinExistence type="predicted"/>
<accession>A0ABN7VUH5</accession>
<dbReference type="Proteomes" id="UP000789901">
    <property type="component" value="Unassembled WGS sequence"/>
</dbReference>
<dbReference type="EMBL" id="CAJVQB010021510">
    <property type="protein sequence ID" value="CAG8797258.1"/>
    <property type="molecule type" value="Genomic_DNA"/>
</dbReference>
<dbReference type="Pfam" id="PF02452">
    <property type="entry name" value="PemK_toxin"/>
    <property type="match status" value="1"/>
</dbReference>
<dbReference type="InterPro" id="IPR011067">
    <property type="entry name" value="Plasmid_toxin/cell-grow_inhib"/>
</dbReference>
<sequence>LDPTIRKEIKKNCHCVVVSNNQQNQYSALLIVIPNTSDIDRLYSWEEAILLKENTRKYLLTKFEVLIKKASQTSEEKNHDYY</sequence>
<gene>
    <name evidence="1" type="ORF">GMARGA_LOCUS22355</name>
</gene>
<dbReference type="InterPro" id="IPR003477">
    <property type="entry name" value="PemK-like"/>
</dbReference>
<name>A0ABN7VUH5_GIGMA</name>
<evidence type="ECO:0000313" key="1">
    <source>
        <dbReference type="EMBL" id="CAG8797258.1"/>
    </source>
</evidence>
<dbReference type="Gene3D" id="2.30.30.110">
    <property type="match status" value="1"/>
</dbReference>
<protein>
    <submittedName>
        <fullName evidence="1">25466_t:CDS:1</fullName>
    </submittedName>
</protein>
<feature type="non-terminal residue" evidence="1">
    <location>
        <position position="1"/>
    </location>
</feature>
<reference evidence="1 2" key="1">
    <citation type="submission" date="2021-06" db="EMBL/GenBank/DDBJ databases">
        <authorList>
            <person name="Kallberg Y."/>
            <person name="Tangrot J."/>
            <person name="Rosling A."/>
        </authorList>
    </citation>
    <scope>NUCLEOTIDE SEQUENCE [LARGE SCALE GENOMIC DNA]</scope>
    <source>
        <strain evidence="1 2">120-4 pot B 10/14</strain>
    </source>
</reference>
<organism evidence="1 2">
    <name type="scientific">Gigaspora margarita</name>
    <dbReference type="NCBI Taxonomy" id="4874"/>
    <lineage>
        <taxon>Eukaryota</taxon>
        <taxon>Fungi</taxon>
        <taxon>Fungi incertae sedis</taxon>
        <taxon>Mucoromycota</taxon>
        <taxon>Glomeromycotina</taxon>
        <taxon>Glomeromycetes</taxon>
        <taxon>Diversisporales</taxon>
        <taxon>Gigasporaceae</taxon>
        <taxon>Gigaspora</taxon>
    </lineage>
</organism>
<evidence type="ECO:0000313" key="2">
    <source>
        <dbReference type="Proteomes" id="UP000789901"/>
    </source>
</evidence>
<keyword evidence="2" id="KW-1185">Reference proteome</keyword>